<organism evidence="2 3">
    <name type="scientific">Colletotrichum asianum</name>
    <dbReference type="NCBI Taxonomy" id="702518"/>
    <lineage>
        <taxon>Eukaryota</taxon>
        <taxon>Fungi</taxon>
        <taxon>Dikarya</taxon>
        <taxon>Ascomycota</taxon>
        <taxon>Pezizomycotina</taxon>
        <taxon>Sordariomycetes</taxon>
        <taxon>Hypocreomycetidae</taxon>
        <taxon>Glomerellales</taxon>
        <taxon>Glomerellaceae</taxon>
        <taxon>Colletotrichum</taxon>
        <taxon>Colletotrichum gloeosporioides species complex</taxon>
    </lineage>
</organism>
<dbReference type="OrthoDB" id="4809471at2759"/>
<evidence type="ECO:0008006" key="4">
    <source>
        <dbReference type="Google" id="ProtNLM"/>
    </source>
</evidence>
<feature type="chain" id="PRO_5034172867" description="Cyanovirin-N domain-containing protein" evidence="1">
    <location>
        <begin position="18"/>
        <end position="215"/>
    </location>
</feature>
<reference evidence="2 3" key="1">
    <citation type="submission" date="2019-12" db="EMBL/GenBank/DDBJ databases">
        <title>A genome sequence resource for the geographically widespread anthracnose pathogen Colletotrichum asianum.</title>
        <authorList>
            <person name="Meng Y."/>
        </authorList>
    </citation>
    <scope>NUCLEOTIDE SEQUENCE [LARGE SCALE GENOMIC DNA]</scope>
    <source>
        <strain evidence="2 3">ICMP 18580</strain>
    </source>
</reference>
<accession>A0A8H3WJC8</accession>
<proteinExistence type="predicted"/>
<keyword evidence="1" id="KW-0732">Signal</keyword>
<comment type="caution">
    <text evidence="2">The sequence shown here is derived from an EMBL/GenBank/DDBJ whole genome shotgun (WGS) entry which is preliminary data.</text>
</comment>
<gene>
    <name evidence="2" type="ORF">GQ607_007094</name>
</gene>
<dbReference type="Proteomes" id="UP000434172">
    <property type="component" value="Unassembled WGS sequence"/>
</dbReference>
<keyword evidence="3" id="KW-1185">Reference proteome</keyword>
<name>A0A8H3WJC8_9PEZI</name>
<evidence type="ECO:0000256" key="1">
    <source>
        <dbReference type="SAM" id="SignalP"/>
    </source>
</evidence>
<sequence>MRTQAFALLAVAAVALAGDPPSGYLPPSKDPKRCLERLDEFPNRSGTRLDILDGRCVKARTYKGKYGPYNGDHFFEACCKNKKGEFTEPTWVNLDQCISYDTFFEEVEAGKKGGSTVKDKCSKCVVGDDGRGMTSFTPFLKCHCKGDDGKDAESKIILGTATFGKDSFWVNDEGKLQCGGGMESKDNDWDYDWDIDWDIDWDSWKKHDDDDKWAV</sequence>
<feature type="signal peptide" evidence="1">
    <location>
        <begin position="1"/>
        <end position="17"/>
    </location>
</feature>
<dbReference type="AlphaFoldDB" id="A0A8H3WJC8"/>
<dbReference type="EMBL" id="WOWK01000035">
    <property type="protein sequence ID" value="KAF0325652.1"/>
    <property type="molecule type" value="Genomic_DNA"/>
</dbReference>
<evidence type="ECO:0000313" key="3">
    <source>
        <dbReference type="Proteomes" id="UP000434172"/>
    </source>
</evidence>
<dbReference type="InterPro" id="IPR036673">
    <property type="entry name" value="Cyanovirin-N_sf"/>
</dbReference>
<protein>
    <recommendedName>
        <fullName evidence="4">Cyanovirin-N domain-containing protein</fullName>
    </recommendedName>
</protein>
<evidence type="ECO:0000313" key="2">
    <source>
        <dbReference type="EMBL" id="KAF0325652.1"/>
    </source>
</evidence>
<dbReference type="Gene3D" id="2.30.60.10">
    <property type="entry name" value="Cyanovirin-N"/>
    <property type="match status" value="1"/>
</dbReference>